<dbReference type="InterPro" id="IPR015943">
    <property type="entry name" value="WD40/YVTN_repeat-like_dom_sf"/>
</dbReference>
<feature type="non-terminal residue" evidence="2">
    <location>
        <position position="1"/>
    </location>
</feature>
<dbReference type="Gene3D" id="2.130.10.10">
    <property type="entry name" value="YVTN repeat-like/Quinoprotein amine dehydrogenase"/>
    <property type="match status" value="1"/>
</dbReference>
<dbReference type="Proteomes" id="UP001195483">
    <property type="component" value="Unassembled WGS sequence"/>
</dbReference>
<organism evidence="2 3">
    <name type="scientific">Potamilus streckersoni</name>
    <dbReference type="NCBI Taxonomy" id="2493646"/>
    <lineage>
        <taxon>Eukaryota</taxon>
        <taxon>Metazoa</taxon>
        <taxon>Spiralia</taxon>
        <taxon>Lophotrochozoa</taxon>
        <taxon>Mollusca</taxon>
        <taxon>Bivalvia</taxon>
        <taxon>Autobranchia</taxon>
        <taxon>Heteroconchia</taxon>
        <taxon>Palaeoheterodonta</taxon>
        <taxon>Unionida</taxon>
        <taxon>Unionoidea</taxon>
        <taxon>Unionidae</taxon>
        <taxon>Ambleminae</taxon>
        <taxon>Lampsilini</taxon>
        <taxon>Potamilus</taxon>
    </lineage>
</organism>
<evidence type="ECO:0000313" key="3">
    <source>
        <dbReference type="Proteomes" id="UP001195483"/>
    </source>
</evidence>
<protein>
    <submittedName>
        <fullName evidence="2">Uncharacterized protein</fullName>
    </submittedName>
</protein>
<sequence length="101" mass="11363">MLLFQTLGVLCQDGIIRFINIHTCKLLFDVGTIENKINNATVSPNGRFVVAVNEDGSMNIYNLQALSEDINQKLKDSRLRVKSAPARGKENKLKEDEDWGQ</sequence>
<dbReference type="InterPro" id="IPR036322">
    <property type="entry name" value="WD40_repeat_dom_sf"/>
</dbReference>
<evidence type="ECO:0000313" key="2">
    <source>
        <dbReference type="EMBL" id="KAK3598069.1"/>
    </source>
</evidence>
<proteinExistence type="predicted"/>
<gene>
    <name evidence="2" type="ORF">CHS0354_009803</name>
</gene>
<comment type="caution">
    <text evidence="2">The sequence shown here is derived from an EMBL/GenBank/DDBJ whole genome shotgun (WGS) entry which is preliminary data.</text>
</comment>
<accession>A0AAE0SUM4</accession>
<reference evidence="2" key="2">
    <citation type="journal article" date="2021" name="Genome Biol. Evol.">
        <title>Developing a high-quality reference genome for a parasitic bivalve with doubly uniparental inheritance (Bivalvia: Unionida).</title>
        <authorList>
            <person name="Smith C.H."/>
        </authorList>
    </citation>
    <scope>NUCLEOTIDE SEQUENCE</scope>
    <source>
        <strain evidence="2">CHS0354</strain>
        <tissue evidence="2">Mantle</tissue>
    </source>
</reference>
<dbReference type="SUPFAM" id="SSF50978">
    <property type="entry name" value="WD40 repeat-like"/>
    <property type="match status" value="1"/>
</dbReference>
<dbReference type="EMBL" id="JAEAOA010000625">
    <property type="protein sequence ID" value="KAK3598069.1"/>
    <property type="molecule type" value="Genomic_DNA"/>
</dbReference>
<dbReference type="AlphaFoldDB" id="A0AAE0SUM4"/>
<feature type="region of interest" description="Disordered" evidence="1">
    <location>
        <begin position="81"/>
        <end position="101"/>
    </location>
</feature>
<reference evidence="2" key="1">
    <citation type="journal article" date="2021" name="Genome Biol. Evol.">
        <title>A High-Quality Reference Genome for a Parasitic Bivalve with Doubly Uniparental Inheritance (Bivalvia: Unionida).</title>
        <authorList>
            <person name="Smith C.H."/>
        </authorList>
    </citation>
    <scope>NUCLEOTIDE SEQUENCE</scope>
    <source>
        <strain evidence="2">CHS0354</strain>
    </source>
</reference>
<evidence type="ECO:0000256" key="1">
    <source>
        <dbReference type="SAM" id="MobiDB-lite"/>
    </source>
</evidence>
<keyword evidence="3" id="KW-1185">Reference proteome</keyword>
<reference evidence="2" key="3">
    <citation type="submission" date="2023-05" db="EMBL/GenBank/DDBJ databases">
        <authorList>
            <person name="Smith C.H."/>
        </authorList>
    </citation>
    <scope>NUCLEOTIDE SEQUENCE</scope>
    <source>
        <strain evidence="2">CHS0354</strain>
        <tissue evidence="2">Mantle</tissue>
    </source>
</reference>
<name>A0AAE0SUM4_9BIVA</name>